<evidence type="ECO:0000256" key="2">
    <source>
        <dbReference type="ARBA" id="ARBA00022833"/>
    </source>
</evidence>
<comment type="caution">
    <text evidence="7">The sequence shown here is derived from an EMBL/GenBank/DDBJ whole genome shotgun (WGS) entry which is preliminary data.</text>
</comment>
<keyword evidence="5" id="KW-0804">Transcription</keyword>
<dbReference type="GO" id="GO:0045944">
    <property type="term" value="P:positive regulation of transcription by RNA polymerase II"/>
    <property type="evidence" value="ECO:0007669"/>
    <property type="project" value="TreeGrafter"/>
</dbReference>
<organism evidence="7 8">
    <name type="scientific">Phomopsis amygdali</name>
    <name type="common">Fusicoccum amygdali</name>
    <dbReference type="NCBI Taxonomy" id="1214568"/>
    <lineage>
        <taxon>Eukaryota</taxon>
        <taxon>Fungi</taxon>
        <taxon>Dikarya</taxon>
        <taxon>Ascomycota</taxon>
        <taxon>Pezizomycotina</taxon>
        <taxon>Sordariomycetes</taxon>
        <taxon>Sordariomycetidae</taxon>
        <taxon>Diaporthales</taxon>
        <taxon>Diaporthaceae</taxon>
        <taxon>Diaporthe</taxon>
    </lineage>
</organism>
<sequence>MHFRSYIRSMIPHDAAILYAVLAISTKHRELMTGLKGIEEADEYERKCLEVLIPSLNDTDRALQDAALASALLLRLFEEMSVPIEQQTMSSHAVSAPILMQIKQGNIRSSGFSDAAMIVALRQEIFIANMTKQPVQPIIGYCSIDETLQPASDAMWAYRMIAHAARVTTFVHSTGGHDAEEWAKLWEYLRDWDRCKPDSFIPMYQSSTTRSPEPSTGEASSFPRIYYTYDCPAAAQQYLQICRILLMGCIPPTCTLYSDEEAECPGSREDKIREAVRIICGISISNPEYVPARLTAGLAVALCGQHFTCPSETKELLRIVSEAELHLGWPCLKVSLTLRDIWGLHEFTLDKMAE</sequence>
<evidence type="ECO:0000256" key="3">
    <source>
        <dbReference type="ARBA" id="ARBA00023015"/>
    </source>
</evidence>
<dbReference type="PANTHER" id="PTHR37534:SF2">
    <property type="entry name" value="N-ACETYLTRANSFERASE DOMAIN-CONTAINING PROTEIN"/>
    <property type="match status" value="1"/>
</dbReference>
<dbReference type="GO" id="GO:0005634">
    <property type="term" value="C:nucleus"/>
    <property type="evidence" value="ECO:0007669"/>
    <property type="project" value="UniProtKB-SubCell"/>
</dbReference>
<comment type="subcellular location">
    <subcellularLocation>
        <location evidence="1">Nucleus</location>
    </subcellularLocation>
</comment>
<evidence type="ECO:0000313" key="7">
    <source>
        <dbReference type="EMBL" id="KAK2596324.1"/>
    </source>
</evidence>
<accession>A0AAD9S127</accession>
<evidence type="ECO:0000313" key="8">
    <source>
        <dbReference type="Proteomes" id="UP001265746"/>
    </source>
</evidence>
<protein>
    <submittedName>
        <fullName evidence="7">Uncharacterized protein</fullName>
    </submittedName>
</protein>
<evidence type="ECO:0000256" key="1">
    <source>
        <dbReference type="ARBA" id="ARBA00004123"/>
    </source>
</evidence>
<keyword evidence="2" id="KW-0862">Zinc</keyword>
<evidence type="ECO:0000256" key="6">
    <source>
        <dbReference type="ARBA" id="ARBA00023242"/>
    </source>
</evidence>
<gene>
    <name evidence="7" type="ORF">N8I77_013220</name>
</gene>
<keyword evidence="3" id="KW-0805">Transcription regulation</keyword>
<keyword evidence="8" id="KW-1185">Reference proteome</keyword>
<name>A0AAD9S127_PHOAM</name>
<proteinExistence type="predicted"/>
<keyword evidence="6" id="KW-0539">Nucleus</keyword>
<dbReference type="GO" id="GO:0003700">
    <property type="term" value="F:DNA-binding transcription factor activity"/>
    <property type="evidence" value="ECO:0007669"/>
    <property type="project" value="TreeGrafter"/>
</dbReference>
<dbReference type="Proteomes" id="UP001265746">
    <property type="component" value="Unassembled WGS sequence"/>
</dbReference>
<dbReference type="AlphaFoldDB" id="A0AAD9S127"/>
<evidence type="ECO:0000256" key="5">
    <source>
        <dbReference type="ARBA" id="ARBA00023163"/>
    </source>
</evidence>
<evidence type="ECO:0000256" key="4">
    <source>
        <dbReference type="ARBA" id="ARBA00023125"/>
    </source>
</evidence>
<dbReference type="InterPro" id="IPR021858">
    <property type="entry name" value="Fun_TF"/>
</dbReference>
<dbReference type="EMBL" id="JAUJFL010000011">
    <property type="protein sequence ID" value="KAK2596324.1"/>
    <property type="molecule type" value="Genomic_DNA"/>
</dbReference>
<reference evidence="7" key="1">
    <citation type="submission" date="2023-06" db="EMBL/GenBank/DDBJ databases">
        <authorList>
            <person name="Noh H."/>
        </authorList>
    </citation>
    <scope>NUCLEOTIDE SEQUENCE</scope>
    <source>
        <strain evidence="7">DUCC20226</strain>
    </source>
</reference>
<dbReference type="Pfam" id="PF11951">
    <property type="entry name" value="Fungal_trans_2"/>
    <property type="match status" value="1"/>
</dbReference>
<keyword evidence="4" id="KW-0238">DNA-binding</keyword>
<dbReference type="PANTHER" id="PTHR37534">
    <property type="entry name" value="TRANSCRIPTIONAL ACTIVATOR PROTEIN UGA3"/>
    <property type="match status" value="1"/>
</dbReference>
<dbReference type="GO" id="GO:0000976">
    <property type="term" value="F:transcription cis-regulatory region binding"/>
    <property type="evidence" value="ECO:0007669"/>
    <property type="project" value="TreeGrafter"/>
</dbReference>